<reference evidence="2 3" key="1">
    <citation type="submission" date="2021-06" db="EMBL/GenBank/DDBJ databases">
        <title>Actinomycetes sequencing.</title>
        <authorList>
            <person name="Shan Q."/>
        </authorList>
    </citation>
    <scope>NUCLEOTIDE SEQUENCE [LARGE SCALE GENOMIC DNA]</scope>
    <source>
        <strain evidence="2 3">NEAU-G5</strain>
    </source>
</reference>
<comment type="caution">
    <text evidence="2">The sequence shown here is derived from an EMBL/GenBank/DDBJ whole genome shotgun (WGS) entry which is preliminary data.</text>
</comment>
<feature type="region of interest" description="Disordered" evidence="1">
    <location>
        <begin position="34"/>
        <end position="62"/>
    </location>
</feature>
<gene>
    <name evidence="2" type="ORF">KO481_22055</name>
</gene>
<dbReference type="Proteomes" id="UP000733379">
    <property type="component" value="Unassembled WGS sequence"/>
</dbReference>
<dbReference type="RefSeq" id="WP_215919264.1">
    <property type="nucleotide sequence ID" value="NZ_JAHKNI010000007.1"/>
</dbReference>
<keyword evidence="3" id="KW-1185">Reference proteome</keyword>
<sequence>MLRLAEILRHAEQVDPAFAARLRNEWVKISAAGSHGDTTNEITGTASGNAVQARDIQGGITF</sequence>
<accession>A0ABS6B1L9</accession>
<evidence type="ECO:0000313" key="2">
    <source>
        <dbReference type="EMBL" id="MBU3064205.1"/>
    </source>
</evidence>
<organism evidence="2 3">
    <name type="scientific">Nocardia albiluteola</name>
    <dbReference type="NCBI Taxonomy" id="2842303"/>
    <lineage>
        <taxon>Bacteria</taxon>
        <taxon>Bacillati</taxon>
        <taxon>Actinomycetota</taxon>
        <taxon>Actinomycetes</taxon>
        <taxon>Mycobacteriales</taxon>
        <taxon>Nocardiaceae</taxon>
        <taxon>Nocardia</taxon>
    </lineage>
</organism>
<evidence type="ECO:0000256" key="1">
    <source>
        <dbReference type="SAM" id="MobiDB-lite"/>
    </source>
</evidence>
<protein>
    <submittedName>
        <fullName evidence="2">Uncharacterized protein</fullName>
    </submittedName>
</protein>
<evidence type="ECO:0000313" key="3">
    <source>
        <dbReference type="Proteomes" id="UP000733379"/>
    </source>
</evidence>
<feature type="compositionally biased region" description="Polar residues" evidence="1">
    <location>
        <begin position="36"/>
        <end position="50"/>
    </location>
</feature>
<dbReference type="EMBL" id="JAHKNI010000007">
    <property type="protein sequence ID" value="MBU3064205.1"/>
    <property type="molecule type" value="Genomic_DNA"/>
</dbReference>
<name>A0ABS6B1L9_9NOCA</name>
<proteinExistence type="predicted"/>